<dbReference type="RefSeq" id="WP_014260311.1">
    <property type="nucleotide sequence ID" value="NC_016629.1"/>
</dbReference>
<dbReference type="EMBL" id="CP003221">
    <property type="protein sequence ID" value="EGJ50600.1"/>
    <property type="molecule type" value="Genomic_DNA"/>
</dbReference>
<dbReference type="Pfam" id="PF04972">
    <property type="entry name" value="BON"/>
    <property type="match status" value="2"/>
</dbReference>
<protein>
    <submittedName>
        <fullName evidence="2">Transport-associated protein</fullName>
    </submittedName>
</protein>
<dbReference type="Proteomes" id="UP000007844">
    <property type="component" value="Chromosome"/>
</dbReference>
<dbReference type="HOGENOM" id="CLU_083606_6_0_7"/>
<name>F3YXA2_DESAF</name>
<dbReference type="PROSITE" id="PS50914">
    <property type="entry name" value="BON"/>
    <property type="match status" value="2"/>
</dbReference>
<gene>
    <name evidence="2" type="ORF">Desaf_2274</name>
</gene>
<dbReference type="InterPro" id="IPR007055">
    <property type="entry name" value="BON_dom"/>
</dbReference>
<evidence type="ECO:0000313" key="3">
    <source>
        <dbReference type="Proteomes" id="UP000007844"/>
    </source>
</evidence>
<dbReference type="KEGG" id="daf:Desaf_2274"/>
<feature type="domain" description="BON" evidence="1">
    <location>
        <begin position="113"/>
        <end position="181"/>
    </location>
</feature>
<proteinExistence type="predicted"/>
<accession>F3YXA2</accession>
<feature type="domain" description="BON" evidence="1">
    <location>
        <begin position="36"/>
        <end position="104"/>
    </location>
</feature>
<dbReference type="AlphaFoldDB" id="F3YXA2"/>
<dbReference type="STRING" id="690850.Desaf_2274"/>
<reference evidence="2 3" key="1">
    <citation type="journal article" date="2011" name="J. Bacteriol.">
        <title>Genome sequence of the mercury-methylating and pleomorphic Desulfovibrio africanus Strain Walvis Bay.</title>
        <authorList>
            <person name="Brown S.D."/>
            <person name="Wall J.D."/>
            <person name="Kucken A.M."/>
            <person name="Gilmour C.C."/>
            <person name="Podar M."/>
            <person name="Brandt C.C."/>
            <person name="Teshima H."/>
            <person name="Detter J.C."/>
            <person name="Han C.S."/>
            <person name="Land M.L."/>
            <person name="Lucas S."/>
            <person name="Han J."/>
            <person name="Pennacchio L."/>
            <person name="Nolan M."/>
            <person name="Pitluck S."/>
            <person name="Woyke T."/>
            <person name="Goodwin L."/>
            <person name="Palumbo A.V."/>
            <person name="Elias D.A."/>
        </authorList>
    </citation>
    <scope>NUCLEOTIDE SEQUENCE [LARGE SCALE GENOMIC DNA]</scope>
    <source>
        <strain evidence="2 3">Walvis Bay</strain>
    </source>
</reference>
<evidence type="ECO:0000259" key="1">
    <source>
        <dbReference type="PROSITE" id="PS50914"/>
    </source>
</evidence>
<organism evidence="2 3">
    <name type="scientific">Desulfocurvibacter africanus subsp. africanus str. Walvis Bay</name>
    <dbReference type="NCBI Taxonomy" id="690850"/>
    <lineage>
        <taxon>Bacteria</taxon>
        <taxon>Pseudomonadati</taxon>
        <taxon>Thermodesulfobacteriota</taxon>
        <taxon>Desulfovibrionia</taxon>
        <taxon>Desulfovibrionales</taxon>
        <taxon>Desulfovibrionaceae</taxon>
        <taxon>Desulfocurvibacter</taxon>
    </lineage>
</organism>
<sequence precursor="true">MIPALTGCLAAVLLLLTGCAMPALFRSEEPPSPQAVDERIVAEISTRYLKNEMITFLDIQPYSYGRHVYLVGEAGSPEELDLVVTLAKSVQDVRSVTTYVLPKPQQPVCSSLDNARIQSLVLTALDADGKDAPYSVNLTVFQCVVVLTGEVDSRETEAKLLSEVQTVDEARKVKSLLRVVR</sequence>
<keyword evidence="3" id="KW-1185">Reference proteome</keyword>
<evidence type="ECO:0000313" key="2">
    <source>
        <dbReference type="EMBL" id="EGJ50600.1"/>
    </source>
</evidence>